<proteinExistence type="predicted"/>
<dbReference type="AlphaFoldDB" id="A0A9D4ELK1"/>
<dbReference type="Proteomes" id="UP000828390">
    <property type="component" value="Unassembled WGS sequence"/>
</dbReference>
<organism evidence="1 2">
    <name type="scientific">Dreissena polymorpha</name>
    <name type="common">Zebra mussel</name>
    <name type="synonym">Mytilus polymorpha</name>
    <dbReference type="NCBI Taxonomy" id="45954"/>
    <lineage>
        <taxon>Eukaryota</taxon>
        <taxon>Metazoa</taxon>
        <taxon>Spiralia</taxon>
        <taxon>Lophotrochozoa</taxon>
        <taxon>Mollusca</taxon>
        <taxon>Bivalvia</taxon>
        <taxon>Autobranchia</taxon>
        <taxon>Heteroconchia</taxon>
        <taxon>Euheterodonta</taxon>
        <taxon>Imparidentia</taxon>
        <taxon>Neoheterodontei</taxon>
        <taxon>Myida</taxon>
        <taxon>Dreissenoidea</taxon>
        <taxon>Dreissenidae</taxon>
        <taxon>Dreissena</taxon>
    </lineage>
</organism>
<dbReference type="PANTHER" id="PTHR46599">
    <property type="entry name" value="PIGGYBAC TRANSPOSABLE ELEMENT-DERIVED PROTEIN 4"/>
    <property type="match status" value="1"/>
</dbReference>
<sequence length="103" mass="11932">MVNTAIVNAYLIFEETSKRRHSKKRFSHLDFREELADCLIEGYLKRKRASQGQAQFGHVNKGNVGPHVHGILPGKRRRCKYHSLVLKERTDTWYGCTTCMTPL</sequence>
<dbReference type="EMBL" id="JAIWYP010000008">
    <property type="protein sequence ID" value="KAH3781528.1"/>
    <property type="molecule type" value="Genomic_DNA"/>
</dbReference>
<keyword evidence="2" id="KW-1185">Reference proteome</keyword>
<gene>
    <name evidence="1" type="ORF">DPMN_159359</name>
</gene>
<protein>
    <submittedName>
        <fullName evidence="1">Uncharacterized protein</fullName>
    </submittedName>
</protein>
<comment type="caution">
    <text evidence="1">The sequence shown here is derived from an EMBL/GenBank/DDBJ whole genome shotgun (WGS) entry which is preliminary data.</text>
</comment>
<dbReference type="PANTHER" id="PTHR46599:SF3">
    <property type="entry name" value="PIGGYBAC TRANSPOSABLE ELEMENT-DERIVED PROTEIN 4"/>
    <property type="match status" value="1"/>
</dbReference>
<accession>A0A9D4ELK1</accession>
<evidence type="ECO:0000313" key="2">
    <source>
        <dbReference type="Proteomes" id="UP000828390"/>
    </source>
</evidence>
<name>A0A9D4ELK1_DREPO</name>
<reference evidence="1" key="2">
    <citation type="submission" date="2020-11" db="EMBL/GenBank/DDBJ databases">
        <authorList>
            <person name="McCartney M.A."/>
            <person name="Auch B."/>
            <person name="Kono T."/>
            <person name="Mallez S."/>
            <person name="Becker A."/>
            <person name="Gohl D.M."/>
            <person name="Silverstein K.A.T."/>
            <person name="Koren S."/>
            <person name="Bechman K.B."/>
            <person name="Herman A."/>
            <person name="Abrahante J.E."/>
            <person name="Garbe J."/>
        </authorList>
    </citation>
    <scope>NUCLEOTIDE SEQUENCE</scope>
    <source>
        <strain evidence="1">Duluth1</strain>
        <tissue evidence="1">Whole animal</tissue>
    </source>
</reference>
<reference evidence="1" key="1">
    <citation type="journal article" date="2019" name="bioRxiv">
        <title>The Genome of the Zebra Mussel, Dreissena polymorpha: A Resource for Invasive Species Research.</title>
        <authorList>
            <person name="McCartney M.A."/>
            <person name="Auch B."/>
            <person name="Kono T."/>
            <person name="Mallez S."/>
            <person name="Zhang Y."/>
            <person name="Obille A."/>
            <person name="Becker A."/>
            <person name="Abrahante J.E."/>
            <person name="Garbe J."/>
            <person name="Badalamenti J.P."/>
            <person name="Herman A."/>
            <person name="Mangelson H."/>
            <person name="Liachko I."/>
            <person name="Sullivan S."/>
            <person name="Sone E.D."/>
            <person name="Koren S."/>
            <person name="Silverstein K.A.T."/>
            <person name="Beckman K.B."/>
            <person name="Gohl D.M."/>
        </authorList>
    </citation>
    <scope>NUCLEOTIDE SEQUENCE</scope>
    <source>
        <strain evidence="1">Duluth1</strain>
        <tissue evidence="1">Whole animal</tissue>
    </source>
</reference>
<evidence type="ECO:0000313" key="1">
    <source>
        <dbReference type="EMBL" id="KAH3781528.1"/>
    </source>
</evidence>